<evidence type="ECO:0000313" key="3">
    <source>
        <dbReference type="Proteomes" id="UP001143674"/>
    </source>
</evidence>
<name>A0AAE3NJU8_RALSL</name>
<evidence type="ECO:0000256" key="1">
    <source>
        <dbReference type="SAM" id="MobiDB-lite"/>
    </source>
</evidence>
<evidence type="ECO:0000313" key="2">
    <source>
        <dbReference type="EMBL" id="MDB0523066.1"/>
    </source>
</evidence>
<organism evidence="2 3">
    <name type="scientific">Ralstonia solanacearum</name>
    <name type="common">Pseudomonas solanacearum</name>
    <dbReference type="NCBI Taxonomy" id="305"/>
    <lineage>
        <taxon>Bacteria</taxon>
        <taxon>Pseudomonadati</taxon>
        <taxon>Pseudomonadota</taxon>
        <taxon>Betaproteobacteria</taxon>
        <taxon>Burkholderiales</taxon>
        <taxon>Burkholderiaceae</taxon>
        <taxon>Ralstonia</taxon>
        <taxon>Ralstonia solanacearum species complex</taxon>
    </lineage>
</organism>
<feature type="compositionally biased region" description="Basic and acidic residues" evidence="1">
    <location>
        <begin position="232"/>
        <end position="241"/>
    </location>
</feature>
<dbReference type="EMBL" id="JAIVEX010000007">
    <property type="protein sequence ID" value="MDB0523066.1"/>
    <property type="molecule type" value="Genomic_DNA"/>
</dbReference>
<comment type="caution">
    <text evidence="2">The sequence shown here is derived from an EMBL/GenBank/DDBJ whole genome shotgun (WGS) entry which is preliminary data.</text>
</comment>
<accession>A0AAE3NJU8</accession>
<dbReference type="RefSeq" id="WP_184850585.1">
    <property type="nucleotide sequence ID" value="NZ_JABZEH010000001.1"/>
</dbReference>
<dbReference type="Proteomes" id="UP001143674">
    <property type="component" value="Unassembled WGS sequence"/>
</dbReference>
<dbReference type="InterPro" id="IPR035383">
    <property type="entry name" value="MauJ"/>
</dbReference>
<dbReference type="AlphaFoldDB" id="A0AAE3NJU8"/>
<reference evidence="2" key="1">
    <citation type="submission" date="2021-09" db="EMBL/GenBank/DDBJ databases">
        <title>Genomic analysis of Ralstonia spp.</title>
        <authorList>
            <person name="Aburjaile F."/>
            <person name="Ariute J.C."/>
            <person name="Pais A.K.L."/>
            <person name="Albuquerque G.M.R."/>
            <person name="Silva A.M.F."/>
            <person name="Brenig B."/>
            <person name="Azevedo V."/>
            <person name="Matiuzzi M."/>
            <person name="Ramos R."/>
            <person name="Goes-Neto A."/>
            <person name="Soares S."/>
            <person name="Iseppon A.M.B."/>
            <person name="Souza E."/>
            <person name="Gama M."/>
        </authorList>
    </citation>
    <scope>NUCLEOTIDE SEQUENCE</scope>
    <source>
        <strain evidence="2">B4</strain>
    </source>
</reference>
<dbReference type="Pfam" id="PF17419">
    <property type="entry name" value="MauJ"/>
    <property type="match status" value="1"/>
</dbReference>
<feature type="region of interest" description="Disordered" evidence="1">
    <location>
        <begin position="225"/>
        <end position="251"/>
    </location>
</feature>
<sequence>MEPQLFATTTTNKVDFPRPFLNNRERIVIVPIREGEEKPSPSGGPGKYRVIYVLTIPGTALYHRALDFEAIMQSGDSLLRVAPGTAELRFEFQHERGPYRVCAKVNENHRLATMALEFDAENLREAEITAWDVTTPLMSTLAFENQVPVEFSGYEILELKTDIRVYAFGIVGQDRSLDLSRSLAHVTHLAQAMSAFREGLGSTSPFYQFLSFYRALESVHHMRTKRNAQVPKSERRSHDETFPMPPSTDGKQLEGVMRQVAGKRFKAIKEQMRPVMRNAVAHMDPDQITKIVDRFEDFEAVIEWLPIVRYMAKRQLENELAWHLGTSAPA</sequence>
<gene>
    <name evidence="2" type="ORF">LBW55_15805</name>
</gene>
<protein>
    <submittedName>
        <fullName evidence="2">Uncharacterized protein</fullName>
    </submittedName>
</protein>
<proteinExistence type="predicted"/>